<comment type="caution">
    <text evidence="1">The sequence shown here is derived from an EMBL/GenBank/DDBJ whole genome shotgun (WGS) entry which is preliminary data.</text>
</comment>
<dbReference type="Pfam" id="PF20131">
    <property type="entry name" value="MC3"/>
    <property type="match status" value="1"/>
</dbReference>
<sequence>MKEMYYIYNNEAIASCVFLSILNKVGTLDIARSCLVLPFLLDDRTVNYLRRNQDVELNLEQLIREQSRLFISFNKRYLSLLPITINSLMLLSKSNQIKIENEISIDDFINFESEDLGDRFNKIEDITSKFLSIIEQYSTAQLYKILKVQL</sequence>
<name>A0A930U5V5_9FLAO</name>
<dbReference type="AlphaFoldDB" id="A0A930U5V5"/>
<dbReference type="InterPro" id="IPR045390">
    <property type="entry name" value="ABC-3C_MC3"/>
</dbReference>
<dbReference type="Proteomes" id="UP000646211">
    <property type="component" value="Unassembled WGS sequence"/>
</dbReference>
<accession>A0A930U5V5</accession>
<dbReference type="EMBL" id="JADHEC010000003">
    <property type="protein sequence ID" value="MBF2707438.1"/>
    <property type="molecule type" value="Genomic_DNA"/>
</dbReference>
<evidence type="ECO:0000313" key="1">
    <source>
        <dbReference type="EMBL" id="MBF2707438.1"/>
    </source>
</evidence>
<protein>
    <submittedName>
        <fullName evidence="1">Uncharacterized protein</fullName>
    </submittedName>
</protein>
<dbReference type="RefSeq" id="WP_194310704.1">
    <property type="nucleotide sequence ID" value="NZ_JADHEC010000003.1"/>
</dbReference>
<proteinExistence type="predicted"/>
<reference evidence="1" key="1">
    <citation type="submission" date="2020-11" db="EMBL/GenBank/DDBJ databases">
        <title>Genome of Flavobacterium soyangense.</title>
        <authorList>
            <person name="Liu Q."/>
            <person name="Xin Y.-H."/>
        </authorList>
    </citation>
    <scope>NUCLEOTIDE SEQUENCE</scope>
    <source>
        <strain evidence="1">CGMCC 1.13493</strain>
    </source>
</reference>
<evidence type="ECO:0000313" key="2">
    <source>
        <dbReference type="Proteomes" id="UP000646211"/>
    </source>
</evidence>
<gene>
    <name evidence="1" type="ORF">IR213_02345</name>
</gene>
<keyword evidence="2" id="KW-1185">Reference proteome</keyword>
<organism evidence="1 2">
    <name type="scientific">Flavobacterium soyangense</name>
    <dbReference type="NCBI Taxonomy" id="2023265"/>
    <lineage>
        <taxon>Bacteria</taxon>
        <taxon>Pseudomonadati</taxon>
        <taxon>Bacteroidota</taxon>
        <taxon>Flavobacteriia</taxon>
        <taxon>Flavobacteriales</taxon>
        <taxon>Flavobacteriaceae</taxon>
        <taxon>Flavobacterium</taxon>
    </lineage>
</organism>